<gene>
    <name evidence="1" type="ORF">BDM02DRAFT_3239797</name>
</gene>
<comment type="caution">
    <text evidence="1">The sequence shown here is derived from an EMBL/GenBank/DDBJ whole genome shotgun (WGS) entry which is preliminary data.</text>
</comment>
<name>A0ACB6ZGA9_THEGA</name>
<evidence type="ECO:0000313" key="1">
    <source>
        <dbReference type="EMBL" id="KAF9648465.1"/>
    </source>
</evidence>
<keyword evidence="2" id="KW-1185">Reference proteome</keyword>
<proteinExistence type="predicted"/>
<organism evidence="1 2">
    <name type="scientific">Thelephora ganbajun</name>
    <name type="common">Ganba fungus</name>
    <dbReference type="NCBI Taxonomy" id="370292"/>
    <lineage>
        <taxon>Eukaryota</taxon>
        <taxon>Fungi</taxon>
        <taxon>Dikarya</taxon>
        <taxon>Basidiomycota</taxon>
        <taxon>Agaricomycotina</taxon>
        <taxon>Agaricomycetes</taxon>
        <taxon>Thelephorales</taxon>
        <taxon>Thelephoraceae</taxon>
        <taxon>Thelephora</taxon>
    </lineage>
</organism>
<evidence type="ECO:0000313" key="2">
    <source>
        <dbReference type="Proteomes" id="UP000886501"/>
    </source>
</evidence>
<accession>A0ACB6ZGA9</accession>
<reference evidence="1" key="1">
    <citation type="submission" date="2019-10" db="EMBL/GenBank/DDBJ databases">
        <authorList>
            <consortium name="DOE Joint Genome Institute"/>
            <person name="Kuo A."/>
            <person name="Miyauchi S."/>
            <person name="Kiss E."/>
            <person name="Drula E."/>
            <person name="Kohler A."/>
            <person name="Sanchez-Garcia M."/>
            <person name="Andreopoulos B."/>
            <person name="Barry K.W."/>
            <person name="Bonito G."/>
            <person name="Buee M."/>
            <person name="Carver A."/>
            <person name="Chen C."/>
            <person name="Cichocki N."/>
            <person name="Clum A."/>
            <person name="Culley D."/>
            <person name="Crous P.W."/>
            <person name="Fauchery L."/>
            <person name="Girlanda M."/>
            <person name="Hayes R."/>
            <person name="Keri Z."/>
            <person name="Labutti K."/>
            <person name="Lipzen A."/>
            <person name="Lombard V."/>
            <person name="Magnuson J."/>
            <person name="Maillard F."/>
            <person name="Morin E."/>
            <person name="Murat C."/>
            <person name="Nolan M."/>
            <person name="Ohm R."/>
            <person name="Pangilinan J."/>
            <person name="Pereira M."/>
            <person name="Perotto S."/>
            <person name="Peter M."/>
            <person name="Riley R."/>
            <person name="Sitrit Y."/>
            <person name="Stielow B."/>
            <person name="Szollosi G."/>
            <person name="Zifcakova L."/>
            <person name="Stursova M."/>
            <person name="Spatafora J.W."/>
            <person name="Tedersoo L."/>
            <person name="Vaario L.-M."/>
            <person name="Yamada A."/>
            <person name="Yan M."/>
            <person name="Wang P."/>
            <person name="Xu J."/>
            <person name="Bruns T."/>
            <person name="Baldrian P."/>
            <person name="Vilgalys R."/>
            <person name="Henrissat B."/>
            <person name="Grigoriev I.V."/>
            <person name="Hibbett D."/>
            <person name="Nagy L.G."/>
            <person name="Martin F.M."/>
        </authorList>
    </citation>
    <scope>NUCLEOTIDE SEQUENCE</scope>
    <source>
        <strain evidence="1">P2</strain>
    </source>
</reference>
<reference evidence="1" key="2">
    <citation type="journal article" date="2020" name="Nat. Commun.">
        <title>Large-scale genome sequencing of mycorrhizal fungi provides insights into the early evolution of symbiotic traits.</title>
        <authorList>
            <person name="Miyauchi S."/>
            <person name="Kiss E."/>
            <person name="Kuo A."/>
            <person name="Drula E."/>
            <person name="Kohler A."/>
            <person name="Sanchez-Garcia M."/>
            <person name="Morin E."/>
            <person name="Andreopoulos B."/>
            <person name="Barry K.W."/>
            <person name="Bonito G."/>
            <person name="Buee M."/>
            <person name="Carver A."/>
            <person name="Chen C."/>
            <person name="Cichocki N."/>
            <person name="Clum A."/>
            <person name="Culley D."/>
            <person name="Crous P.W."/>
            <person name="Fauchery L."/>
            <person name="Girlanda M."/>
            <person name="Hayes R.D."/>
            <person name="Keri Z."/>
            <person name="LaButti K."/>
            <person name="Lipzen A."/>
            <person name="Lombard V."/>
            <person name="Magnuson J."/>
            <person name="Maillard F."/>
            <person name="Murat C."/>
            <person name="Nolan M."/>
            <person name="Ohm R.A."/>
            <person name="Pangilinan J."/>
            <person name="Pereira M.F."/>
            <person name="Perotto S."/>
            <person name="Peter M."/>
            <person name="Pfister S."/>
            <person name="Riley R."/>
            <person name="Sitrit Y."/>
            <person name="Stielow J.B."/>
            <person name="Szollosi G."/>
            <person name="Zifcakova L."/>
            <person name="Stursova M."/>
            <person name="Spatafora J.W."/>
            <person name="Tedersoo L."/>
            <person name="Vaario L.M."/>
            <person name="Yamada A."/>
            <person name="Yan M."/>
            <person name="Wang P."/>
            <person name="Xu J."/>
            <person name="Bruns T."/>
            <person name="Baldrian P."/>
            <person name="Vilgalys R."/>
            <person name="Dunand C."/>
            <person name="Henrissat B."/>
            <person name="Grigoriev I.V."/>
            <person name="Hibbett D."/>
            <person name="Nagy L.G."/>
            <person name="Martin F.M."/>
        </authorList>
    </citation>
    <scope>NUCLEOTIDE SEQUENCE</scope>
    <source>
        <strain evidence="1">P2</strain>
    </source>
</reference>
<sequence length="271" mass="30566">MARRRVSKKFHTTETAPVVEASMPEIAQTSTIFKLPDETFLEILSYFPVISFRYKVAGLRSVWGINFLPGGYAERLDVLRAITQTCRILRRKFLSWLWERVEACIVPNLSAWYIHLGNALESRCHILLKNPSLAMHVRVMSVTITRYRMDTILPAFADCLQSLPNLHTLELCHVHQEMTTKLKRAFEGVKILPIRTVVLPITAHHILRSCPNVEDVTCNVGGGSQILGAIAFKCPKVERISGMIPSPAMLKRRLDSQILAGTLLLTSIHQA</sequence>
<dbReference type="EMBL" id="MU118013">
    <property type="protein sequence ID" value="KAF9648465.1"/>
    <property type="molecule type" value="Genomic_DNA"/>
</dbReference>
<protein>
    <submittedName>
        <fullName evidence="1">Uncharacterized protein</fullName>
    </submittedName>
</protein>
<dbReference type="Proteomes" id="UP000886501">
    <property type="component" value="Unassembled WGS sequence"/>
</dbReference>